<dbReference type="EMBL" id="JAIWYP010000011">
    <property type="protein sequence ID" value="KAH3737662.1"/>
    <property type="molecule type" value="Genomic_DNA"/>
</dbReference>
<sequence length="121" mass="14217">MYVQQIAGAIRASVDRSTGYTPNRLMLEREVNTPAQLMFTNVQQKSEYTDDYVRDNPENIDRDHSVARDTLKNTLKRMKRNYVIKVLLRPYAIDDIVYLLDKAIKKGKCRKLCSPWARFNF</sequence>
<dbReference type="AlphaFoldDB" id="A0A9D4HYR5"/>
<accession>A0A9D4HYR5</accession>
<name>A0A9D4HYR5_DREPO</name>
<organism evidence="1 2">
    <name type="scientific">Dreissena polymorpha</name>
    <name type="common">Zebra mussel</name>
    <name type="synonym">Mytilus polymorpha</name>
    <dbReference type="NCBI Taxonomy" id="45954"/>
    <lineage>
        <taxon>Eukaryota</taxon>
        <taxon>Metazoa</taxon>
        <taxon>Spiralia</taxon>
        <taxon>Lophotrochozoa</taxon>
        <taxon>Mollusca</taxon>
        <taxon>Bivalvia</taxon>
        <taxon>Autobranchia</taxon>
        <taxon>Heteroconchia</taxon>
        <taxon>Euheterodonta</taxon>
        <taxon>Imparidentia</taxon>
        <taxon>Neoheterodontei</taxon>
        <taxon>Myida</taxon>
        <taxon>Dreissenoidea</taxon>
        <taxon>Dreissenidae</taxon>
        <taxon>Dreissena</taxon>
    </lineage>
</organism>
<proteinExistence type="predicted"/>
<protein>
    <submittedName>
        <fullName evidence="1">Uncharacterized protein</fullName>
    </submittedName>
</protein>
<reference evidence="1" key="2">
    <citation type="submission" date="2020-11" db="EMBL/GenBank/DDBJ databases">
        <authorList>
            <person name="McCartney M.A."/>
            <person name="Auch B."/>
            <person name="Kono T."/>
            <person name="Mallez S."/>
            <person name="Becker A."/>
            <person name="Gohl D.M."/>
            <person name="Silverstein K.A.T."/>
            <person name="Koren S."/>
            <person name="Bechman K.B."/>
            <person name="Herman A."/>
            <person name="Abrahante J.E."/>
            <person name="Garbe J."/>
        </authorList>
    </citation>
    <scope>NUCLEOTIDE SEQUENCE</scope>
    <source>
        <strain evidence="1">Duluth1</strain>
        <tissue evidence="1">Whole animal</tissue>
    </source>
</reference>
<evidence type="ECO:0000313" key="2">
    <source>
        <dbReference type="Proteomes" id="UP000828390"/>
    </source>
</evidence>
<keyword evidence="2" id="KW-1185">Reference proteome</keyword>
<comment type="caution">
    <text evidence="1">The sequence shown here is derived from an EMBL/GenBank/DDBJ whole genome shotgun (WGS) entry which is preliminary data.</text>
</comment>
<gene>
    <name evidence="1" type="ORF">DPMN_044255</name>
</gene>
<reference evidence="1" key="1">
    <citation type="journal article" date="2019" name="bioRxiv">
        <title>The Genome of the Zebra Mussel, Dreissena polymorpha: A Resource for Invasive Species Research.</title>
        <authorList>
            <person name="McCartney M.A."/>
            <person name="Auch B."/>
            <person name="Kono T."/>
            <person name="Mallez S."/>
            <person name="Zhang Y."/>
            <person name="Obille A."/>
            <person name="Becker A."/>
            <person name="Abrahante J.E."/>
            <person name="Garbe J."/>
            <person name="Badalamenti J.P."/>
            <person name="Herman A."/>
            <person name="Mangelson H."/>
            <person name="Liachko I."/>
            <person name="Sullivan S."/>
            <person name="Sone E.D."/>
            <person name="Koren S."/>
            <person name="Silverstein K.A.T."/>
            <person name="Beckman K.B."/>
            <person name="Gohl D.M."/>
        </authorList>
    </citation>
    <scope>NUCLEOTIDE SEQUENCE</scope>
    <source>
        <strain evidence="1">Duluth1</strain>
        <tissue evidence="1">Whole animal</tissue>
    </source>
</reference>
<dbReference type="Proteomes" id="UP000828390">
    <property type="component" value="Unassembled WGS sequence"/>
</dbReference>
<evidence type="ECO:0000313" key="1">
    <source>
        <dbReference type="EMBL" id="KAH3737662.1"/>
    </source>
</evidence>